<gene>
    <name evidence="1" type="ORF">GWK47_049940</name>
</gene>
<dbReference type="OrthoDB" id="8060926at2759"/>
<dbReference type="EMBL" id="JACEEZ010014106">
    <property type="protein sequence ID" value="KAG0719711.1"/>
    <property type="molecule type" value="Genomic_DNA"/>
</dbReference>
<evidence type="ECO:0000313" key="1">
    <source>
        <dbReference type="EMBL" id="KAG0719711.1"/>
    </source>
</evidence>
<accession>A0A8J4YAK3</accession>
<evidence type="ECO:0000313" key="2">
    <source>
        <dbReference type="Proteomes" id="UP000770661"/>
    </source>
</evidence>
<keyword evidence="2" id="KW-1185">Reference proteome</keyword>
<comment type="caution">
    <text evidence="1">The sequence shown here is derived from an EMBL/GenBank/DDBJ whole genome shotgun (WGS) entry which is preliminary data.</text>
</comment>
<sequence length="239" mass="26828">MLGGGQGQPRIETAYVAQLPKRSRIQRPKNHIWLLTRMSELVKPVPSAVVLCSHQNPQRHCSGPGHCKLLPTINVSRTECPPFNEFLSAKRMPIMHVSLQASQDCVRVDQALYAKAAEGSLETREVPRTLSSGWAVFHHNLQSPLHHRYEVSGCRSLEICVWNQVSAQKDQCQGDGTAGGTTEHETAQARVMRTDMRACMERLLPWPRRKTFKGHTPSGWNTEELNSFPTQCFSGTFKS</sequence>
<reference evidence="1" key="1">
    <citation type="submission" date="2020-07" db="EMBL/GenBank/DDBJ databases">
        <title>The High-quality genome of the commercially important snow crab, Chionoecetes opilio.</title>
        <authorList>
            <person name="Jeong J.-H."/>
            <person name="Ryu S."/>
        </authorList>
    </citation>
    <scope>NUCLEOTIDE SEQUENCE</scope>
    <source>
        <strain evidence="1">MADBK_172401_WGS</strain>
        <tissue evidence="1">Digestive gland</tissue>
    </source>
</reference>
<name>A0A8J4YAK3_CHIOP</name>
<protein>
    <submittedName>
        <fullName evidence="1">Uncharacterized protein</fullName>
    </submittedName>
</protein>
<dbReference type="Proteomes" id="UP000770661">
    <property type="component" value="Unassembled WGS sequence"/>
</dbReference>
<dbReference type="AlphaFoldDB" id="A0A8J4YAK3"/>
<proteinExistence type="predicted"/>
<organism evidence="1 2">
    <name type="scientific">Chionoecetes opilio</name>
    <name type="common">Atlantic snow crab</name>
    <name type="synonym">Cancer opilio</name>
    <dbReference type="NCBI Taxonomy" id="41210"/>
    <lineage>
        <taxon>Eukaryota</taxon>
        <taxon>Metazoa</taxon>
        <taxon>Ecdysozoa</taxon>
        <taxon>Arthropoda</taxon>
        <taxon>Crustacea</taxon>
        <taxon>Multicrustacea</taxon>
        <taxon>Malacostraca</taxon>
        <taxon>Eumalacostraca</taxon>
        <taxon>Eucarida</taxon>
        <taxon>Decapoda</taxon>
        <taxon>Pleocyemata</taxon>
        <taxon>Brachyura</taxon>
        <taxon>Eubrachyura</taxon>
        <taxon>Majoidea</taxon>
        <taxon>Majidae</taxon>
        <taxon>Chionoecetes</taxon>
    </lineage>
</organism>